<dbReference type="PANTHER" id="PTHR14856">
    <property type="entry name" value="PQ-LOOP REPEAT-CONTAINING PROTEIN 1-LIKE PROTEIN"/>
    <property type="match status" value="1"/>
</dbReference>
<dbReference type="OrthoDB" id="292213at2759"/>
<organism evidence="3 4">
    <name type="scientific">Trichosporon asahii var. asahii (strain ATCC 90039 / CBS 2479 / JCM 2466 / KCTC 7840 / NBRC 103889/ NCYC 2677 / UAMH 7654)</name>
    <name type="common">Yeast</name>
    <dbReference type="NCBI Taxonomy" id="1186058"/>
    <lineage>
        <taxon>Eukaryota</taxon>
        <taxon>Fungi</taxon>
        <taxon>Dikarya</taxon>
        <taxon>Basidiomycota</taxon>
        <taxon>Agaricomycotina</taxon>
        <taxon>Tremellomycetes</taxon>
        <taxon>Trichosporonales</taxon>
        <taxon>Trichosporonaceae</taxon>
        <taxon>Trichosporon</taxon>
    </lineage>
</organism>
<feature type="region of interest" description="Disordered" evidence="1">
    <location>
        <begin position="218"/>
        <end position="239"/>
    </location>
</feature>
<feature type="transmembrane region" description="Helical" evidence="2">
    <location>
        <begin position="114"/>
        <end position="135"/>
    </location>
</feature>
<dbReference type="HOGENOM" id="CLU_049047_3_1_1"/>
<dbReference type="EMBL" id="ALBS01000297">
    <property type="protein sequence ID" value="EJT46278.1"/>
    <property type="molecule type" value="Genomic_DNA"/>
</dbReference>
<dbReference type="PANTHER" id="PTHR14856:SF9">
    <property type="entry name" value="PQ-LOOP REPEAT-CONTAINING PROTEIN 1"/>
    <property type="match status" value="1"/>
</dbReference>
<protein>
    <submittedName>
        <fullName evidence="3">Uncharacterized protein</fullName>
    </submittedName>
</protein>
<evidence type="ECO:0000256" key="2">
    <source>
        <dbReference type="SAM" id="Phobius"/>
    </source>
</evidence>
<evidence type="ECO:0000313" key="4">
    <source>
        <dbReference type="Proteomes" id="UP000002748"/>
    </source>
</evidence>
<dbReference type="AlphaFoldDB" id="J5QA15"/>
<keyword evidence="2" id="KW-1133">Transmembrane helix</keyword>
<keyword evidence="2" id="KW-0812">Transmembrane</keyword>
<gene>
    <name evidence="3" type="ORF">A1Q1_05107</name>
</gene>
<name>J5QA15_TRIAS</name>
<dbReference type="VEuPathDB" id="FungiDB:A1Q1_05107"/>
<dbReference type="GeneID" id="25988619"/>
<reference evidence="3 4" key="1">
    <citation type="journal article" date="2012" name="Eukaryot. Cell">
        <title>Draft genome sequence of CBS 2479, the standard type strain of Trichosporon asahii.</title>
        <authorList>
            <person name="Yang R.Y."/>
            <person name="Li H.T."/>
            <person name="Zhu H."/>
            <person name="Zhou G.P."/>
            <person name="Wang M."/>
            <person name="Wang L."/>
        </authorList>
    </citation>
    <scope>NUCLEOTIDE SEQUENCE [LARGE SCALE GENOMIC DNA]</scope>
    <source>
        <strain evidence="4">ATCC 90039 / CBS 2479 / JCM 2466 / KCTC 7840 / NCYC 2677 / UAMH 7654</strain>
    </source>
</reference>
<feature type="transmembrane region" description="Helical" evidence="2">
    <location>
        <begin position="64"/>
        <end position="82"/>
    </location>
</feature>
<evidence type="ECO:0000313" key="3">
    <source>
        <dbReference type="EMBL" id="EJT46278.1"/>
    </source>
</evidence>
<dbReference type="InterPro" id="IPR052241">
    <property type="entry name" value="SLC66/Scramblase_ANY1"/>
</dbReference>
<dbReference type="GO" id="GO:0042147">
    <property type="term" value="P:retrograde transport, endosome to Golgi"/>
    <property type="evidence" value="ECO:0007669"/>
    <property type="project" value="TreeGrafter"/>
</dbReference>
<proteinExistence type="predicted"/>
<dbReference type="KEGG" id="tasa:A1Q1_05107"/>
<keyword evidence="2" id="KW-0472">Membrane</keyword>
<accession>J5QA15</accession>
<dbReference type="Proteomes" id="UP000002748">
    <property type="component" value="Unassembled WGS sequence"/>
</dbReference>
<dbReference type="GO" id="GO:0005768">
    <property type="term" value="C:endosome"/>
    <property type="evidence" value="ECO:0007669"/>
    <property type="project" value="TreeGrafter"/>
</dbReference>
<dbReference type="GO" id="GO:0005802">
    <property type="term" value="C:trans-Golgi network"/>
    <property type="evidence" value="ECO:0007669"/>
    <property type="project" value="TreeGrafter"/>
</dbReference>
<dbReference type="GO" id="GO:0005829">
    <property type="term" value="C:cytosol"/>
    <property type="evidence" value="ECO:0007669"/>
    <property type="project" value="GOC"/>
</dbReference>
<feature type="transmembrane region" description="Helical" evidence="2">
    <location>
        <begin position="34"/>
        <end position="52"/>
    </location>
</feature>
<dbReference type="RefSeq" id="XP_014177389.1">
    <property type="nucleotide sequence ID" value="XM_014321914.1"/>
</dbReference>
<comment type="caution">
    <text evidence="3">The sequence shown here is derived from an EMBL/GenBank/DDBJ whole genome shotgun (WGS) entry which is preliminary data.</text>
</comment>
<evidence type="ECO:0000256" key="1">
    <source>
        <dbReference type="SAM" id="MobiDB-lite"/>
    </source>
</evidence>
<sequence>MDAIQTLASVGMAVGAQAVSSQALELSANPSDSSGFSHVIIANICRVFFWFGARFETPLLVQSLLLIVSQLVLLWICIYYAVPSDPGEEADALLAQSKGLLSKRPFNFWRWTKFGTYIEFLAGLIVVLSILQVALGRFDWYIDAIDPADPAVHLELAPQVVLRFPLVDAGRLALRRRVQFKVTGIMTLCWDFGELSYGDSELTAAVLGQRLYYGAEPPTHLPLHDRDHERLHDRDEEED</sequence>
<dbReference type="GO" id="GO:0045332">
    <property type="term" value="P:phospholipid translocation"/>
    <property type="evidence" value="ECO:0007669"/>
    <property type="project" value="TreeGrafter"/>
</dbReference>
<feature type="compositionally biased region" description="Basic and acidic residues" evidence="1">
    <location>
        <begin position="222"/>
        <end position="239"/>
    </location>
</feature>